<organism evidence="4 5">
    <name type="scientific">Candidatus Nealsonbacteria bacterium CG11_big_fil_rev_8_21_14_0_20_39_9</name>
    <dbReference type="NCBI Taxonomy" id="1974715"/>
    <lineage>
        <taxon>Bacteria</taxon>
        <taxon>Candidatus Nealsoniibacteriota</taxon>
    </lineage>
</organism>
<gene>
    <name evidence="4" type="ORF">COV64_00795</name>
</gene>
<evidence type="ECO:0000259" key="3">
    <source>
        <dbReference type="PROSITE" id="PS51462"/>
    </source>
</evidence>
<dbReference type="GO" id="GO:0006203">
    <property type="term" value="P:dGTP catabolic process"/>
    <property type="evidence" value="ECO:0007669"/>
    <property type="project" value="TreeGrafter"/>
</dbReference>
<protein>
    <submittedName>
        <fullName evidence="4">ADP-ribose pyrophosphatase</fullName>
    </submittedName>
</protein>
<dbReference type="PRINTS" id="PR00502">
    <property type="entry name" value="NUDIXFAMILY"/>
</dbReference>
<evidence type="ECO:0000313" key="5">
    <source>
        <dbReference type="Proteomes" id="UP000229381"/>
    </source>
</evidence>
<dbReference type="CDD" id="cd04678">
    <property type="entry name" value="NUDIX_MTH2_Nudt15"/>
    <property type="match status" value="1"/>
</dbReference>
<dbReference type="GO" id="GO:0035539">
    <property type="term" value="F:8-oxo-7,8-dihydrodeoxyguanosine triphosphate pyrophosphatase activity"/>
    <property type="evidence" value="ECO:0007669"/>
    <property type="project" value="TreeGrafter"/>
</dbReference>
<evidence type="ECO:0000256" key="1">
    <source>
        <dbReference type="ARBA" id="ARBA00022801"/>
    </source>
</evidence>
<name>A0A2H0MPD9_9BACT</name>
<proteinExistence type="inferred from homology"/>
<dbReference type="InterPro" id="IPR015797">
    <property type="entry name" value="NUDIX_hydrolase-like_dom_sf"/>
</dbReference>
<sequence>MENQEKQKPGAGFGIMILKEEKVLLGRRHPNPEKASSLLHGEGTWTMPGGKLHFQENLKEGAIREVLEETGIRAKDLKVFSVSNDVVSDAHFVTIGFLCEKFEGKPKIMEPDEITEWKWFDLDNLPSPLFPPSGKMIKNYLAKKIYQDK</sequence>
<dbReference type="EMBL" id="PCWI01000018">
    <property type="protein sequence ID" value="PIQ98519.1"/>
    <property type="molecule type" value="Genomic_DNA"/>
</dbReference>
<evidence type="ECO:0000256" key="2">
    <source>
        <dbReference type="RuleBase" id="RU003476"/>
    </source>
</evidence>
<accession>A0A2H0MPD9</accession>
<dbReference type="PANTHER" id="PTHR16099:SF5">
    <property type="entry name" value="NUCLEOTIDE TRIPHOSPHATE DIPHOSPHATASE NUDT15"/>
    <property type="match status" value="1"/>
</dbReference>
<dbReference type="SUPFAM" id="SSF55811">
    <property type="entry name" value="Nudix"/>
    <property type="match status" value="1"/>
</dbReference>
<feature type="domain" description="Nudix hydrolase" evidence="3">
    <location>
        <begin position="8"/>
        <end position="144"/>
    </location>
</feature>
<evidence type="ECO:0000313" key="4">
    <source>
        <dbReference type="EMBL" id="PIQ98519.1"/>
    </source>
</evidence>
<comment type="similarity">
    <text evidence="2">Belongs to the Nudix hydrolase family.</text>
</comment>
<dbReference type="PROSITE" id="PS51462">
    <property type="entry name" value="NUDIX"/>
    <property type="match status" value="1"/>
</dbReference>
<dbReference type="PROSITE" id="PS00893">
    <property type="entry name" value="NUDIX_BOX"/>
    <property type="match status" value="1"/>
</dbReference>
<dbReference type="GO" id="GO:0005829">
    <property type="term" value="C:cytosol"/>
    <property type="evidence" value="ECO:0007669"/>
    <property type="project" value="TreeGrafter"/>
</dbReference>
<dbReference type="InterPro" id="IPR020084">
    <property type="entry name" value="NUDIX_hydrolase_CS"/>
</dbReference>
<dbReference type="Proteomes" id="UP000229381">
    <property type="component" value="Unassembled WGS sequence"/>
</dbReference>
<dbReference type="Pfam" id="PF00293">
    <property type="entry name" value="NUDIX"/>
    <property type="match status" value="1"/>
</dbReference>
<reference evidence="4 5" key="1">
    <citation type="submission" date="2017-09" db="EMBL/GenBank/DDBJ databases">
        <title>Depth-based differentiation of microbial function through sediment-hosted aquifers and enrichment of novel symbionts in the deep terrestrial subsurface.</title>
        <authorList>
            <person name="Probst A.J."/>
            <person name="Ladd B."/>
            <person name="Jarett J.K."/>
            <person name="Geller-Mcgrath D.E."/>
            <person name="Sieber C.M."/>
            <person name="Emerson J.B."/>
            <person name="Anantharaman K."/>
            <person name="Thomas B.C."/>
            <person name="Malmstrom R."/>
            <person name="Stieglmeier M."/>
            <person name="Klingl A."/>
            <person name="Woyke T."/>
            <person name="Ryan C.M."/>
            <person name="Banfield J.F."/>
        </authorList>
    </citation>
    <scope>NUCLEOTIDE SEQUENCE [LARGE SCALE GENOMIC DNA]</scope>
    <source>
        <strain evidence="4">CG11_big_fil_rev_8_21_14_0_20_39_9</strain>
    </source>
</reference>
<dbReference type="InterPro" id="IPR020476">
    <property type="entry name" value="Nudix_hydrolase"/>
</dbReference>
<comment type="caution">
    <text evidence="4">The sequence shown here is derived from an EMBL/GenBank/DDBJ whole genome shotgun (WGS) entry which is preliminary data.</text>
</comment>
<dbReference type="AlphaFoldDB" id="A0A2H0MPD9"/>
<dbReference type="Gene3D" id="3.90.79.10">
    <property type="entry name" value="Nucleoside Triphosphate Pyrophosphohydrolase"/>
    <property type="match status" value="1"/>
</dbReference>
<dbReference type="PANTHER" id="PTHR16099">
    <property type="entry name" value="8-OXO-DGTP DIPHOSPHATES NUDT15"/>
    <property type="match status" value="1"/>
</dbReference>
<keyword evidence="1 2" id="KW-0378">Hydrolase</keyword>
<dbReference type="InterPro" id="IPR000086">
    <property type="entry name" value="NUDIX_hydrolase_dom"/>
</dbReference>